<gene>
    <name evidence="4" type="ORF">NBR_LOCUS8653</name>
</gene>
<dbReference type="GO" id="GO:0000271">
    <property type="term" value="P:polysaccharide biosynthetic process"/>
    <property type="evidence" value="ECO:0007669"/>
    <property type="project" value="TreeGrafter"/>
</dbReference>
<keyword evidence="2" id="KW-0732">Signal</keyword>
<keyword evidence="5" id="KW-1185">Reference proteome</keyword>
<dbReference type="STRING" id="27835.A0A158QYK7"/>
<protein>
    <submittedName>
        <fullName evidence="6">SGNH domain-containing protein</fullName>
    </submittedName>
</protein>
<feature type="compositionally biased region" description="Basic and acidic residues" evidence="1">
    <location>
        <begin position="130"/>
        <end position="140"/>
    </location>
</feature>
<evidence type="ECO:0000259" key="3">
    <source>
        <dbReference type="Pfam" id="PF19040"/>
    </source>
</evidence>
<dbReference type="WBParaSite" id="NBR_0000865201-mRNA-1">
    <property type="protein sequence ID" value="NBR_0000865201-mRNA-1"/>
    <property type="gene ID" value="NBR_0000865201"/>
</dbReference>
<dbReference type="InterPro" id="IPR043968">
    <property type="entry name" value="SGNH"/>
</dbReference>
<dbReference type="GO" id="GO:0016020">
    <property type="term" value="C:membrane"/>
    <property type="evidence" value="ECO:0007669"/>
    <property type="project" value="TreeGrafter"/>
</dbReference>
<dbReference type="OMA" id="IENAGCP"/>
<reference evidence="6" key="1">
    <citation type="submission" date="2016-04" db="UniProtKB">
        <authorList>
            <consortium name="WormBaseParasite"/>
        </authorList>
    </citation>
    <scope>IDENTIFICATION</scope>
</reference>
<feature type="chain" id="PRO_5043135723" evidence="2">
    <location>
        <begin position="16"/>
        <end position="419"/>
    </location>
</feature>
<dbReference type="Proteomes" id="UP000271162">
    <property type="component" value="Unassembled WGS sequence"/>
</dbReference>
<evidence type="ECO:0000256" key="2">
    <source>
        <dbReference type="SAM" id="SignalP"/>
    </source>
</evidence>
<dbReference type="AlphaFoldDB" id="A0A158QYK7"/>
<proteinExistence type="predicted"/>
<feature type="region of interest" description="Disordered" evidence="1">
    <location>
        <begin position="118"/>
        <end position="140"/>
    </location>
</feature>
<evidence type="ECO:0000313" key="5">
    <source>
        <dbReference type="Proteomes" id="UP000271162"/>
    </source>
</evidence>
<dbReference type="PANTHER" id="PTHR23028:SF53">
    <property type="entry name" value="ACYL_TRANSF_3 DOMAIN-CONTAINING PROTEIN"/>
    <property type="match status" value="1"/>
</dbReference>
<reference evidence="4 5" key="2">
    <citation type="submission" date="2018-11" db="EMBL/GenBank/DDBJ databases">
        <authorList>
            <consortium name="Pathogen Informatics"/>
        </authorList>
    </citation>
    <scope>NUCLEOTIDE SEQUENCE [LARGE SCALE GENOMIC DNA]</scope>
</reference>
<dbReference type="EMBL" id="UYSL01020033">
    <property type="protein sequence ID" value="VDL72242.1"/>
    <property type="molecule type" value="Genomic_DNA"/>
</dbReference>
<evidence type="ECO:0000313" key="4">
    <source>
        <dbReference type="EMBL" id="VDL72242.1"/>
    </source>
</evidence>
<name>A0A158QYK7_NIPBR</name>
<feature type="domain" description="SGNH" evidence="3">
    <location>
        <begin position="198"/>
        <end position="413"/>
    </location>
</feature>
<dbReference type="Pfam" id="PF19040">
    <property type="entry name" value="SGNH"/>
    <property type="match status" value="1"/>
</dbReference>
<organism evidence="6">
    <name type="scientific">Nippostrongylus brasiliensis</name>
    <name type="common">Rat hookworm</name>
    <dbReference type="NCBI Taxonomy" id="27835"/>
    <lineage>
        <taxon>Eukaryota</taxon>
        <taxon>Metazoa</taxon>
        <taxon>Ecdysozoa</taxon>
        <taxon>Nematoda</taxon>
        <taxon>Chromadorea</taxon>
        <taxon>Rhabditida</taxon>
        <taxon>Rhabditina</taxon>
        <taxon>Rhabditomorpha</taxon>
        <taxon>Strongyloidea</taxon>
        <taxon>Heligmosomidae</taxon>
        <taxon>Nippostrongylus</taxon>
    </lineage>
</organism>
<dbReference type="PANTHER" id="PTHR23028">
    <property type="entry name" value="ACETYLTRANSFERASE"/>
    <property type="match status" value="1"/>
</dbReference>
<evidence type="ECO:0000256" key="1">
    <source>
        <dbReference type="SAM" id="MobiDB-lite"/>
    </source>
</evidence>
<accession>A0A158QYK7</accession>
<sequence>MYILIILLTLWSCLTIFPESNLDLNGKSVVPALMFLSNLWKSAGVFVDYFAELHVAENLFAHTWSLAVEMQFYLVVPILHLFLREHSTRTQNTCLLIVGHLAYISASTSTKYAKYAPVKTEENTDEGEHEEQQHLTDGTCHEKQQNLSEMLYVFVLLVASLFPRHLDELYTSPVRPNIQSIYRNKNPEMPNDMNESASVSALIIGNSWAANHARIIHKGCRNQLKSMTLFSYAACEVLVQTHTYHSCSSAHGRYDEIIQKIRPDYLFVIARHLELLPNLNQTSQTTDIYSLCLDKQVFARIQRIQKPVKKKVFILDALPRTVQGYLKTLNSKLVKHQPVNQTEFIEPTKLEFARSILRRAVKLCQKCSLISYDSIFGAGKSFQVFDPQSKVAYFTNGNHLTAAGLWKIAPVYERLCGSF</sequence>
<evidence type="ECO:0000313" key="6">
    <source>
        <dbReference type="WBParaSite" id="NBR_0000865201-mRNA-1"/>
    </source>
</evidence>
<feature type="signal peptide" evidence="2">
    <location>
        <begin position="1"/>
        <end position="15"/>
    </location>
</feature>
<dbReference type="InterPro" id="IPR050879">
    <property type="entry name" value="Acyltransferase_3"/>
</dbReference>